<organism evidence="1 2">
    <name type="scientific">Sphingopyxis witflariensis</name>
    <dbReference type="NCBI Taxonomy" id="173675"/>
    <lineage>
        <taxon>Bacteria</taxon>
        <taxon>Pseudomonadati</taxon>
        <taxon>Pseudomonadota</taxon>
        <taxon>Alphaproteobacteria</taxon>
        <taxon>Sphingomonadales</taxon>
        <taxon>Sphingomonadaceae</taxon>
        <taxon>Sphingopyxis</taxon>
    </lineage>
</organism>
<dbReference type="EMBL" id="NISJ01000003">
    <property type="protein sequence ID" value="OWQ98252.1"/>
    <property type="molecule type" value="Genomic_DNA"/>
</dbReference>
<comment type="caution">
    <text evidence="1">The sequence shown here is derived from an EMBL/GenBank/DDBJ whole genome shotgun (WGS) entry which is preliminary data.</text>
</comment>
<dbReference type="AlphaFoldDB" id="A0A246JYK8"/>
<keyword evidence="2" id="KW-1185">Reference proteome</keyword>
<sequence length="256" mass="29753">MRNDGTLRLYKYRNLLGEFGRASIEQAISGNKLFWQSPSSFNDPFDSLPVLYFGDNESQRKQFRGRAAAAVYGGPRVERRKREREMRAVPPLQMEKALRDQWPQWLRDSAATCFSEVPDHPLMWGHYADSHKGVCLIFDEIANDKIQWFGFPVEYKEERPRVNLTKFNNPEIMMSALFHKSAHWSYEREHRMIEWAKPPGYRAFPPQALVGIILGASISDDDEAFVRGLLAKRPALEVYRTAIDAVEFKLNIIREE</sequence>
<proteinExistence type="predicted"/>
<evidence type="ECO:0000313" key="2">
    <source>
        <dbReference type="Proteomes" id="UP000197097"/>
    </source>
</evidence>
<evidence type="ECO:0008006" key="3">
    <source>
        <dbReference type="Google" id="ProtNLM"/>
    </source>
</evidence>
<dbReference type="OrthoDB" id="4119964at2"/>
<protein>
    <recommendedName>
        <fullName evidence="3">DUF2971 domain-containing protein</fullName>
    </recommendedName>
</protein>
<dbReference type="RefSeq" id="WP_088472024.1">
    <property type="nucleotide sequence ID" value="NZ_NISJ01000003.1"/>
</dbReference>
<dbReference type="InterPro" id="IPR021352">
    <property type="entry name" value="DUF2971"/>
</dbReference>
<dbReference type="Pfam" id="PF11185">
    <property type="entry name" value="DUF2971"/>
    <property type="match status" value="1"/>
</dbReference>
<dbReference type="Proteomes" id="UP000197097">
    <property type="component" value="Unassembled WGS sequence"/>
</dbReference>
<gene>
    <name evidence="1" type="ORF">CDQ91_06970</name>
</gene>
<accession>A0A246JYK8</accession>
<name>A0A246JYK8_9SPHN</name>
<reference evidence="1 2" key="1">
    <citation type="journal article" date="2002" name="Int. J. Syst. Evol. Microbiol.">
        <title>Sphingopyxis witflariensis sp. nov., isolated from activated sludge.</title>
        <authorList>
            <person name="Kampfer P."/>
            <person name="Witzenberger R."/>
            <person name="Denner E.B."/>
            <person name="Busse H.J."/>
            <person name="Neef A."/>
        </authorList>
    </citation>
    <scope>NUCLEOTIDE SEQUENCE [LARGE SCALE GENOMIC DNA]</scope>
    <source>
        <strain evidence="1 2">DSM 14551</strain>
    </source>
</reference>
<evidence type="ECO:0000313" key="1">
    <source>
        <dbReference type="EMBL" id="OWQ98252.1"/>
    </source>
</evidence>